<evidence type="ECO:0000313" key="2">
    <source>
        <dbReference type="EMBL" id="KAL2628680.1"/>
    </source>
</evidence>
<feature type="region of interest" description="Disordered" evidence="1">
    <location>
        <begin position="1"/>
        <end position="34"/>
    </location>
</feature>
<organism evidence="2 3">
    <name type="scientific">Riccia fluitans</name>
    <dbReference type="NCBI Taxonomy" id="41844"/>
    <lineage>
        <taxon>Eukaryota</taxon>
        <taxon>Viridiplantae</taxon>
        <taxon>Streptophyta</taxon>
        <taxon>Embryophyta</taxon>
        <taxon>Marchantiophyta</taxon>
        <taxon>Marchantiopsida</taxon>
        <taxon>Marchantiidae</taxon>
        <taxon>Marchantiales</taxon>
        <taxon>Ricciaceae</taxon>
        <taxon>Riccia</taxon>
    </lineage>
</organism>
<gene>
    <name evidence="2" type="ORF">R1flu_013366</name>
</gene>
<name>A0ABD1YDE1_9MARC</name>
<feature type="region of interest" description="Disordered" evidence="1">
    <location>
        <begin position="117"/>
        <end position="137"/>
    </location>
</feature>
<comment type="caution">
    <text evidence="2">The sequence shown here is derived from an EMBL/GenBank/DDBJ whole genome shotgun (WGS) entry which is preliminary data.</text>
</comment>
<proteinExistence type="predicted"/>
<dbReference type="Proteomes" id="UP001605036">
    <property type="component" value="Unassembled WGS sequence"/>
</dbReference>
<dbReference type="EMBL" id="JBHFFA010000004">
    <property type="protein sequence ID" value="KAL2628680.1"/>
    <property type="molecule type" value="Genomic_DNA"/>
</dbReference>
<keyword evidence="3" id="KW-1185">Reference proteome</keyword>
<protein>
    <submittedName>
        <fullName evidence="2">Uncharacterized protein</fullName>
    </submittedName>
</protein>
<evidence type="ECO:0000313" key="3">
    <source>
        <dbReference type="Proteomes" id="UP001605036"/>
    </source>
</evidence>
<evidence type="ECO:0000256" key="1">
    <source>
        <dbReference type="SAM" id="MobiDB-lite"/>
    </source>
</evidence>
<sequence>MNLVAADDVERRGQARSRRTNEGSVGPGPLSGQLRIRTTTGKYRRTMGIQGQINGIEQKRSVRIADVAGVLKPRTSSNVRHEVRNTWRTERSRVGKASKSVRRRTNKEALYATKVAGVTWRQSNQRKDRREDGTPRR</sequence>
<feature type="compositionally biased region" description="Basic and acidic residues" evidence="1">
    <location>
        <begin position="125"/>
        <end position="137"/>
    </location>
</feature>
<accession>A0ABD1YDE1</accession>
<dbReference type="AlphaFoldDB" id="A0ABD1YDE1"/>
<reference evidence="2 3" key="1">
    <citation type="submission" date="2024-09" db="EMBL/GenBank/DDBJ databases">
        <title>Chromosome-scale assembly of Riccia fluitans.</title>
        <authorList>
            <person name="Paukszto L."/>
            <person name="Sawicki J."/>
            <person name="Karawczyk K."/>
            <person name="Piernik-Szablinska J."/>
            <person name="Szczecinska M."/>
            <person name="Mazdziarz M."/>
        </authorList>
    </citation>
    <scope>NUCLEOTIDE SEQUENCE [LARGE SCALE GENOMIC DNA]</scope>
    <source>
        <strain evidence="2">Rf_01</strain>
        <tissue evidence="2">Aerial parts of the thallus</tissue>
    </source>
</reference>